<dbReference type="InterPro" id="IPR002762">
    <property type="entry name" value="CbiX-like"/>
</dbReference>
<dbReference type="PANTHER" id="PTHR33542">
    <property type="entry name" value="SIROHYDROCHLORIN FERROCHELATASE, CHLOROPLASTIC"/>
    <property type="match status" value="1"/>
</dbReference>
<keyword evidence="4" id="KW-1185">Reference proteome</keyword>
<protein>
    <submittedName>
        <fullName evidence="3">Sirohydrochlorin chelatase</fullName>
    </submittedName>
</protein>
<evidence type="ECO:0000313" key="4">
    <source>
        <dbReference type="Proteomes" id="UP001595755"/>
    </source>
</evidence>
<comment type="caution">
    <text evidence="3">The sequence shown here is derived from an EMBL/GenBank/DDBJ whole genome shotgun (WGS) entry which is preliminary data.</text>
</comment>
<dbReference type="Pfam" id="PF01903">
    <property type="entry name" value="CbiX"/>
    <property type="match status" value="2"/>
</dbReference>
<proteinExistence type="predicted"/>
<reference evidence="4" key="1">
    <citation type="journal article" date="2019" name="Int. J. Syst. Evol. Microbiol.">
        <title>The Global Catalogue of Microorganisms (GCM) 10K type strain sequencing project: providing services to taxonomists for standard genome sequencing and annotation.</title>
        <authorList>
            <consortium name="The Broad Institute Genomics Platform"/>
            <consortium name="The Broad Institute Genome Sequencing Center for Infectious Disease"/>
            <person name="Wu L."/>
            <person name="Ma J."/>
        </authorList>
    </citation>
    <scope>NUCLEOTIDE SEQUENCE [LARGE SCALE GENOMIC DNA]</scope>
    <source>
        <strain evidence="4">CGMCC 4.1641</strain>
    </source>
</reference>
<accession>A0ABV8SFE7</accession>
<keyword evidence="1" id="KW-0479">Metal-binding</keyword>
<dbReference type="Proteomes" id="UP001595755">
    <property type="component" value="Unassembled WGS sequence"/>
</dbReference>
<keyword evidence="2" id="KW-0456">Lyase</keyword>
<dbReference type="CDD" id="cd03416">
    <property type="entry name" value="CbiX_SirB_N"/>
    <property type="match status" value="2"/>
</dbReference>
<gene>
    <name evidence="3" type="ORF">ACFO1S_17260</name>
</gene>
<name>A0ABV8SFE7_9BACL</name>
<dbReference type="InterPro" id="IPR050963">
    <property type="entry name" value="Sirohydro_Cobaltochel/CbiX"/>
</dbReference>
<dbReference type="PANTHER" id="PTHR33542:SF3">
    <property type="entry name" value="SIROHYDROCHLORIN FERROCHELATASE, CHLOROPLASTIC"/>
    <property type="match status" value="1"/>
</dbReference>
<organism evidence="3 4">
    <name type="scientific">Cohnella boryungensis</name>
    <dbReference type="NCBI Taxonomy" id="768479"/>
    <lineage>
        <taxon>Bacteria</taxon>
        <taxon>Bacillati</taxon>
        <taxon>Bacillota</taxon>
        <taxon>Bacilli</taxon>
        <taxon>Bacillales</taxon>
        <taxon>Paenibacillaceae</taxon>
        <taxon>Cohnella</taxon>
    </lineage>
</organism>
<evidence type="ECO:0000256" key="1">
    <source>
        <dbReference type="ARBA" id="ARBA00022723"/>
    </source>
</evidence>
<sequence>MNEKEGTLGEIGWEARQAMKPGILIISHGSKESGWVSLVDEAVSSARQAWGEEVLVAAGFLELVEGRLIQDAIDELERAGADRLLAIPLFISSGSTHVSEIGWALGAYEEPGTETDLTPVACSVPLLYGKPMDDDAEVVDVLLERLQALSVRPDKESLLLIGHGSKEEGFRQAWERGLARLSEKLIEQGGFGDCRWAMLQLDQVGGRWEELRSDKPQNDIVVVPLFLSEGYFTKEVIPSLLRGLPSRYDGRTLMPHVRVLDWMSRQAGNWLNDIGFKRQL</sequence>
<evidence type="ECO:0000313" key="3">
    <source>
        <dbReference type="EMBL" id="MFC4305184.1"/>
    </source>
</evidence>
<dbReference type="SUPFAM" id="SSF53800">
    <property type="entry name" value="Chelatase"/>
    <property type="match status" value="2"/>
</dbReference>
<dbReference type="Gene3D" id="3.40.50.1400">
    <property type="match status" value="2"/>
</dbReference>
<dbReference type="EMBL" id="JBHSED010000036">
    <property type="protein sequence ID" value="MFC4305184.1"/>
    <property type="molecule type" value="Genomic_DNA"/>
</dbReference>
<evidence type="ECO:0000256" key="2">
    <source>
        <dbReference type="ARBA" id="ARBA00023239"/>
    </source>
</evidence>